<comment type="caution">
    <text evidence="1">The sequence shown here is derived from an EMBL/GenBank/DDBJ whole genome shotgun (WGS) entry which is preliminary data.</text>
</comment>
<proteinExistence type="predicted"/>
<gene>
    <name evidence="1" type="ORF">OIU84_004771</name>
</gene>
<sequence>MAYNAIFMKAKAICILFVDGCRLTDGDEAAAKEAGSLKHVLLFQSDLRYMEDAKQVVVVRCLGEVK</sequence>
<protein>
    <submittedName>
        <fullName evidence="1">Uncharacterized protein</fullName>
    </submittedName>
</protein>
<keyword evidence="2" id="KW-1185">Reference proteome</keyword>
<evidence type="ECO:0000313" key="1">
    <source>
        <dbReference type="EMBL" id="KAJ6416040.1"/>
    </source>
</evidence>
<reference evidence="1 2" key="1">
    <citation type="journal article" date="2023" name="Int. J. Mol. Sci.">
        <title>De Novo Assembly and Annotation of 11 Diverse Shrub Willow (Salix) Genomes Reveals Novel Gene Organization in Sex-Linked Regions.</title>
        <authorList>
            <person name="Hyden B."/>
            <person name="Feng K."/>
            <person name="Yates T.B."/>
            <person name="Jawdy S."/>
            <person name="Cereghino C."/>
            <person name="Smart L.B."/>
            <person name="Muchero W."/>
        </authorList>
    </citation>
    <scope>NUCLEOTIDE SEQUENCE [LARGE SCALE GENOMIC DNA]</scope>
    <source>
        <tissue evidence="1">Shoot tip</tissue>
    </source>
</reference>
<feature type="non-terminal residue" evidence="1">
    <location>
        <position position="66"/>
    </location>
</feature>
<dbReference type="Proteomes" id="UP001162972">
    <property type="component" value="Chromosome 3"/>
</dbReference>
<name>A0AAD6K4P4_9ROSI</name>
<dbReference type="AlphaFoldDB" id="A0AAD6K4P4"/>
<dbReference type="EMBL" id="JAPFFJ010000012">
    <property type="protein sequence ID" value="KAJ6416040.1"/>
    <property type="molecule type" value="Genomic_DNA"/>
</dbReference>
<organism evidence="1 2">
    <name type="scientific">Salix udensis</name>
    <dbReference type="NCBI Taxonomy" id="889485"/>
    <lineage>
        <taxon>Eukaryota</taxon>
        <taxon>Viridiplantae</taxon>
        <taxon>Streptophyta</taxon>
        <taxon>Embryophyta</taxon>
        <taxon>Tracheophyta</taxon>
        <taxon>Spermatophyta</taxon>
        <taxon>Magnoliopsida</taxon>
        <taxon>eudicotyledons</taxon>
        <taxon>Gunneridae</taxon>
        <taxon>Pentapetalae</taxon>
        <taxon>rosids</taxon>
        <taxon>fabids</taxon>
        <taxon>Malpighiales</taxon>
        <taxon>Salicaceae</taxon>
        <taxon>Saliceae</taxon>
        <taxon>Salix</taxon>
    </lineage>
</organism>
<evidence type="ECO:0000313" key="2">
    <source>
        <dbReference type="Proteomes" id="UP001162972"/>
    </source>
</evidence>
<accession>A0AAD6K4P4</accession>